<dbReference type="InterPro" id="IPR002563">
    <property type="entry name" value="Flavin_Rdtase-like_dom"/>
</dbReference>
<dbReference type="PANTHER" id="PTHR43567:SF1">
    <property type="entry name" value="FLAVOREDOXIN"/>
    <property type="match status" value="1"/>
</dbReference>
<keyword evidence="2" id="KW-0285">Flavoprotein</keyword>
<dbReference type="Proteomes" id="UP000673975">
    <property type="component" value="Unassembled WGS sequence"/>
</dbReference>
<dbReference type="AlphaFoldDB" id="A0A8J7UVI3"/>
<dbReference type="GO" id="GO:0010181">
    <property type="term" value="F:FMN binding"/>
    <property type="evidence" value="ECO:0007669"/>
    <property type="project" value="InterPro"/>
</dbReference>
<evidence type="ECO:0000256" key="1">
    <source>
        <dbReference type="ARBA" id="ARBA00001917"/>
    </source>
</evidence>
<comment type="caution">
    <text evidence="5">The sequence shown here is derived from an EMBL/GenBank/DDBJ whole genome shotgun (WGS) entry which is preliminary data.</text>
</comment>
<organism evidence="5 6">
    <name type="scientific">Natronogracilivirga saccharolytica</name>
    <dbReference type="NCBI Taxonomy" id="2812953"/>
    <lineage>
        <taxon>Bacteria</taxon>
        <taxon>Pseudomonadati</taxon>
        <taxon>Balneolota</taxon>
        <taxon>Balneolia</taxon>
        <taxon>Balneolales</taxon>
        <taxon>Cyclonatronaceae</taxon>
        <taxon>Natronogracilivirga</taxon>
    </lineage>
</organism>
<proteinExistence type="inferred from homology"/>
<dbReference type="SMART" id="SM00903">
    <property type="entry name" value="Flavin_Reduct"/>
    <property type="match status" value="1"/>
</dbReference>
<dbReference type="GO" id="GO:0016646">
    <property type="term" value="F:oxidoreductase activity, acting on the CH-NH group of donors, NAD or NADP as acceptor"/>
    <property type="evidence" value="ECO:0007669"/>
    <property type="project" value="UniProtKB-ARBA"/>
</dbReference>
<dbReference type="Pfam" id="PF01613">
    <property type="entry name" value="Flavin_Reduct"/>
    <property type="match status" value="1"/>
</dbReference>
<feature type="domain" description="Flavin reductase like" evidence="4">
    <location>
        <begin position="18"/>
        <end position="152"/>
    </location>
</feature>
<name>A0A8J7UVI3_9BACT</name>
<dbReference type="PANTHER" id="PTHR43567">
    <property type="entry name" value="FLAVOREDOXIN-RELATED-RELATED"/>
    <property type="match status" value="1"/>
</dbReference>
<dbReference type="SUPFAM" id="SSF50475">
    <property type="entry name" value="FMN-binding split barrel"/>
    <property type="match status" value="1"/>
</dbReference>
<dbReference type="InterPro" id="IPR012349">
    <property type="entry name" value="Split_barrel_FMN-bd"/>
</dbReference>
<evidence type="ECO:0000256" key="3">
    <source>
        <dbReference type="ARBA" id="ARBA00038054"/>
    </source>
</evidence>
<accession>A0A8J7UVI3</accession>
<evidence type="ECO:0000259" key="4">
    <source>
        <dbReference type="SMART" id="SM00903"/>
    </source>
</evidence>
<dbReference type="Gene3D" id="2.30.110.10">
    <property type="entry name" value="Electron Transport, Fmn-binding Protein, Chain A"/>
    <property type="match status" value="1"/>
</dbReference>
<sequence length="167" mass="18549">MKKVSVKESFDAFKPESCVFVISVDQKQKPNGMVAGWNMKSSIEPPLYAVSLSKSGNTHKLIQQSGEFVVAVPNKELEKAVRYFGSVSGKSVDKFAESGLETVKSEYVKPPLLKKATINLECQLFREVDSGDHIIFIGKILAAYVRKGKKVLLNMESVGGERVFREF</sequence>
<gene>
    <name evidence="5" type="ORF">NATSA_00840</name>
</gene>
<dbReference type="RefSeq" id="WP_210509471.1">
    <property type="nucleotide sequence ID" value="NZ_JAFIDN010000001.1"/>
</dbReference>
<dbReference type="InterPro" id="IPR052174">
    <property type="entry name" value="Flavoredoxin"/>
</dbReference>
<comment type="similarity">
    <text evidence="3">Belongs to the flavoredoxin family.</text>
</comment>
<keyword evidence="6" id="KW-1185">Reference proteome</keyword>
<evidence type="ECO:0000313" key="6">
    <source>
        <dbReference type="Proteomes" id="UP000673975"/>
    </source>
</evidence>
<reference evidence="5" key="1">
    <citation type="submission" date="2021-02" db="EMBL/GenBank/DDBJ databases">
        <title>Natronogracilivirga saccharolytica gen. nov. sp. nov. a new anaerobic, haloalkiliphilic carbohydrate-fermenting bacterium from soda lake and proposing of Cyclonatronumiaceae fam. nov. in the phylum Balneolaeota.</title>
        <authorList>
            <person name="Zhilina T.N."/>
            <person name="Sorokin D.Y."/>
            <person name="Zavarzina D.G."/>
            <person name="Toshchakov S.V."/>
            <person name="Kublanov I.V."/>
        </authorList>
    </citation>
    <scope>NUCLEOTIDE SEQUENCE</scope>
    <source>
        <strain evidence="5">Z-1702</strain>
    </source>
</reference>
<evidence type="ECO:0000256" key="2">
    <source>
        <dbReference type="ARBA" id="ARBA00022630"/>
    </source>
</evidence>
<evidence type="ECO:0000313" key="5">
    <source>
        <dbReference type="EMBL" id="MBP3191199.1"/>
    </source>
</evidence>
<comment type="cofactor">
    <cofactor evidence="1">
        <name>FMN</name>
        <dbReference type="ChEBI" id="CHEBI:58210"/>
    </cofactor>
</comment>
<protein>
    <submittedName>
        <fullName evidence="5">Flavin reductase family protein</fullName>
    </submittedName>
</protein>
<dbReference type="EMBL" id="JAFIDN010000001">
    <property type="protein sequence ID" value="MBP3191199.1"/>
    <property type="molecule type" value="Genomic_DNA"/>
</dbReference>